<comment type="caution">
    <text evidence="2">The sequence shown here is derived from an EMBL/GenBank/DDBJ whole genome shotgun (WGS) entry which is preliminary data.</text>
</comment>
<dbReference type="Proteomes" id="UP000677803">
    <property type="component" value="Unassembled WGS sequence"/>
</dbReference>
<feature type="region of interest" description="Disordered" evidence="1">
    <location>
        <begin position="25"/>
        <end position="81"/>
    </location>
</feature>
<dbReference type="AlphaFoldDB" id="A0A8S4B4F7"/>
<evidence type="ECO:0000313" key="3">
    <source>
        <dbReference type="Proteomes" id="UP000677803"/>
    </source>
</evidence>
<name>A0A8S4B4F7_9TELE</name>
<dbReference type="OrthoDB" id="269822at2759"/>
<dbReference type="Gene3D" id="2.30.29.240">
    <property type="match status" value="1"/>
</dbReference>
<reference evidence="2" key="1">
    <citation type="submission" date="2021-05" db="EMBL/GenBank/DDBJ databases">
        <authorList>
            <person name="Tigano A."/>
        </authorList>
    </citation>
    <scope>NUCLEOTIDE SEQUENCE</scope>
</reference>
<evidence type="ECO:0000313" key="2">
    <source>
        <dbReference type="EMBL" id="CAG5929331.1"/>
    </source>
</evidence>
<dbReference type="EMBL" id="CAJRST010014446">
    <property type="protein sequence ID" value="CAG5929331.1"/>
    <property type="molecule type" value="Genomic_DNA"/>
</dbReference>
<protein>
    <submittedName>
        <fullName evidence="2">(Atlantic silverside) hypothetical protein</fullName>
    </submittedName>
</protein>
<gene>
    <name evidence="2" type="ORF">MMEN_LOCUS12960</name>
</gene>
<proteinExistence type="predicted"/>
<sequence>MQDLRWWFRYVASRWQHRMKRQLCEKSENQESGGLKNMLGGEEEEEKRRNASEATGDRHFRGAGRTPRGESGGGERRVVPSEESSASWPCFRRWHPGRESLVMAGAKPGVHALQLKPVSVHEVLKKGGKFVKWDETCADTDAHCAASGLYQILKEGVREGGSRFLSGTGSTQTASFTISFSLPPSLPPVLDGSREHLCRFVRMWAVEVHGAEAPGPGGLTNHGHAFASPFHLPRVLEARLAAQIRPLGGGIGSWGSAGRECREKVRVHASART</sequence>
<feature type="compositionally biased region" description="Basic and acidic residues" evidence="1">
    <location>
        <begin position="46"/>
        <end position="60"/>
    </location>
</feature>
<accession>A0A8S4B4F7</accession>
<keyword evidence="3" id="KW-1185">Reference proteome</keyword>
<organism evidence="2 3">
    <name type="scientific">Menidia menidia</name>
    <name type="common">Atlantic silverside</name>
    <dbReference type="NCBI Taxonomy" id="238744"/>
    <lineage>
        <taxon>Eukaryota</taxon>
        <taxon>Metazoa</taxon>
        <taxon>Chordata</taxon>
        <taxon>Craniata</taxon>
        <taxon>Vertebrata</taxon>
        <taxon>Euteleostomi</taxon>
        <taxon>Actinopterygii</taxon>
        <taxon>Neopterygii</taxon>
        <taxon>Teleostei</taxon>
        <taxon>Neoteleostei</taxon>
        <taxon>Acanthomorphata</taxon>
        <taxon>Ovalentaria</taxon>
        <taxon>Atherinomorphae</taxon>
        <taxon>Atheriniformes</taxon>
        <taxon>Atherinopsidae</taxon>
        <taxon>Menidiinae</taxon>
        <taxon>Menidia</taxon>
    </lineage>
</organism>
<evidence type="ECO:0000256" key="1">
    <source>
        <dbReference type="SAM" id="MobiDB-lite"/>
    </source>
</evidence>